<dbReference type="RefSeq" id="XP_009842131.1">
    <property type="nucleotide sequence ID" value="XM_009843829.1"/>
</dbReference>
<sequence>MHMLWHVKIVGFHAQRGQRPVSNKRLAVDIQSPIHPPPRARNILKVVPKSDIYHFSCLRDIPQHARPLPRPDHPIRLVVVNLLRHHHTPRGCAEVPHQHIEPLAFGVGQLVQRRGLGLLLHRLQIR</sequence>
<reference evidence="1" key="1">
    <citation type="submission" date="2013-12" db="EMBL/GenBank/DDBJ databases">
        <title>The Genome Sequence of Aphanomyces astaci APO3.</title>
        <authorList>
            <consortium name="The Broad Institute Genomics Platform"/>
            <person name="Russ C."/>
            <person name="Tyler B."/>
            <person name="van West P."/>
            <person name="Dieguez-Uribeondo J."/>
            <person name="Young S.K."/>
            <person name="Zeng Q."/>
            <person name="Gargeya S."/>
            <person name="Fitzgerald M."/>
            <person name="Abouelleil A."/>
            <person name="Alvarado L."/>
            <person name="Chapman S.B."/>
            <person name="Gainer-Dewar J."/>
            <person name="Goldberg J."/>
            <person name="Griggs A."/>
            <person name="Gujja S."/>
            <person name="Hansen M."/>
            <person name="Howarth C."/>
            <person name="Imamovic A."/>
            <person name="Ireland A."/>
            <person name="Larimer J."/>
            <person name="McCowan C."/>
            <person name="Murphy C."/>
            <person name="Pearson M."/>
            <person name="Poon T.W."/>
            <person name="Priest M."/>
            <person name="Roberts A."/>
            <person name="Saif S."/>
            <person name="Shea T."/>
            <person name="Sykes S."/>
            <person name="Wortman J."/>
            <person name="Nusbaum C."/>
            <person name="Birren B."/>
        </authorList>
    </citation>
    <scope>NUCLEOTIDE SEQUENCE [LARGE SCALE GENOMIC DNA]</scope>
    <source>
        <strain evidence="1">APO3</strain>
    </source>
</reference>
<name>W4FN31_APHAT</name>
<dbReference type="VEuPathDB" id="FungiDB:H257_15659"/>
<organism evidence="1">
    <name type="scientific">Aphanomyces astaci</name>
    <name type="common">Crayfish plague agent</name>
    <dbReference type="NCBI Taxonomy" id="112090"/>
    <lineage>
        <taxon>Eukaryota</taxon>
        <taxon>Sar</taxon>
        <taxon>Stramenopiles</taxon>
        <taxon>Oomycota</taxon>
        <taxon>Saprolegniomycetes</taxon>
        <taxon>Saprolegniales</taxon>
        <taxon>Verrucalvaceae</taxon>
        <taxon>Aphanomyces</taxon>
    </lineage>
</organism>
<evidence type="ECO:0000313" key="1">
    <source>
        <dbReference type="EMBL" id="ETV68336.1"/>
    </source>
</evidence>
<accession>W4FN31</accession>
<protein>
    <submittedName>
        <fullName evidence="1">Uncharacterized protein</fullName>
    </submittedName>
</protein>
<proteinExistence type="predicted"/>
<dbReference type="AlphaFoldDB" id="W4FN31"/>
<dbReference type="GeneID" id="20817655"/>
<dbReference type="EMBL" id="KI913186">
    <property type="protein sequence ID" value="ETV68336.1"/>
    <property type="molecule type" value="Genomic_DNA"/>
</dbReference>
<gene>
    <name evidence="1" type="ORF">H257_15659</name>
</gene>